<dbReference type="InterPro" id="IPR003439">
    <property type="entry name" value="ABC_transporter-like_ATP-bd"/>
</dbReference>
<protein>
    <recommendedName>
        <fullName evidence="1">ABC transporter domain-containing protein</fullName>
    </recommendedName>
</protein>
<dbReference type="AlphaFoldDB" id="X1SS69"/>
<dbReference type="InterPro" id="IPR027417">
    <property type="entry name" value="P-loop_NTPase"/>
</dbReference>
<dbReference type="GO" id="GO:0005524">
    <property type="term" value="F:ATP binding"/>
    <property type="evidence" value="ECO:0007669"/>
    <property type="project" value="InterPro"/>
</dbReference>
<dbReference type="Pfam" id="PF00005">
    <property type="entry name" value="ABC_tran"/>
    <property type="match status" value="1"/>
</dbReference>
<sequence length="134" mass="15223">MWVLKAEQLKSSYVLDIFGVKKVVQAVNQVDLEVQENEVYGIAGESGCGKTTLLRTLYGDIEPPLRLVGGKVWYRVDEEEVDLFSLRPEERRKLRWKFISFVSQSSMSVLNPVIKLKGSFRDFSGGHGTRKKKG</sequence>
<name>X1SS69_9ZZZZ</name>
<dbReference type="SUPFAM" id="SSF52540">
    <property type="entry name" value="P-loop containing nucleoside triphosphate hydrolases"/>
    <property type="match status" value="1"/>
</dbReference>
<feature type="domain" description="ABC transporter" evidence="1">
    <location>
        <begin position="27"/>
        <end position="105"/>
    </location>
</feature>
<organism evidence="2">
    <name type="scientific">marine sediment metagenome</name>
    <dbReference type="NCBI Taxonomy" id="412755"/>
    <lineage>
        <taxon>unclassified sequences</taxon>
        <taxon>metagenomes</taxon>
        <taxon>ecological metagenomes</taxon>
    </lineage>
</organism>
<evidence type="ECO:0000259" key="1">
    <source>
        <dbReference type="Pfam" id="PF00005"/>
    </source>
</evidence>
<comment type="caution">
    <text evidence="2">The sequence shown here is derived from an EMBL/GenBank/DDBJ whole genome shotgun (WGS) entry which is preliminary data.</text>
</comment>
<reference evidence="2" key="1">
    <citation type="journal article" date="2014" name="Front. Microbiol.">
        <title>High frequency of phylogenetically diverse reductive dehalogenase-homologous genes in deep subseafloor sedimentary metagenomes.</title>
        <authorList>
            <person name="Kawai M."/>
            <person name="Futagami T."/>
            <person name="Toyoda A."/>
            <person name="Takaki Y."/>
            <person name="Nishi S."/>
            <person name="Hori S."/>
            <person name="Arai W."/>
            <person name="Tsubouchi T."/>
            <person name="Morono Y."/>
            <person name="Uchiyama I."/>
            <person name="Ito T."/>
            <person name="Fujiyama A."/>
            <person name="Inagaki F."/>
            <person name="Takami H."/>
        </authorList>
    </citation>
    <scope>NUCLEOTIDE SEQUENCE</scope>
    <source>
        <strain evidence="2">Expedition CK06-06</strain>
    </source>
</reference>
<evidence type="ECO:0000313" key="2">
    <source>
        <dbReference type="EMBL" id="GAI95793.1"/>
    </source>
</evidence>
<dbReference type="GO" id="GO:0016887">
    <property type="term" value="F:ATP hydrolysis activity"/>
    <property type="evidence" value="ECO:0007669"/>
    <property type="project" value="InterPro"/>
</dbReference>
<dbReference type="PANTHER" id="PTHR43067:SF2">
    <property type="entry name" value="OLIGOPEPTIDE ABC TRANSPORTER, ATP-BINDING PROTEIN"/>
    <property type="match status" value="1"/>
</dbReference>
<accession>X1SS69</accession>
<dbReference type="PANTHER" id="PTHR43067">
    <property type="entry name" value="OLIGOPEPTIDE/DIPEPTIDE ABC TRANSPORTER, ATPASE SUBUNIT"/>
    <property type="match status" value="1"/>
</dbReference>
<dbReference type="Gene3D" id="3.40.50.300">
    <property type="entry name" value="P-loop containing nucleotide triphosphate hydrolases"/>
    <property type="match status" value="1"/>
</dbReference>
<proteinExistence type="predicted"/>
<dbReference type="EMBL" id="BARW01018169">
    <property type="protein sequence ID" value="GAI95793.1"/>
    <property type="molecule type" value="Genomic_DNA"/>
</dbReference>
<feature type="non-terminal residue" evidence="2">
    <location>
        <position position="134"/>
    </location>
</feature>
<gene>
    <name evidence="2" type="ORF">S12H4_31169</name>
</gene>